<accession>A0AAE1AZN2</accession>
<dbReference type="Pfam" id="PF00059">
    <property type="entry name" value="Lectin_C"/>
    <property type="match status" value="1"/>
</dbReference>
<dbReference type="PANTHER" id="PTHR22801">
    <property type="entry name" value="LITHOSTATHINE"/>
    <property type="match status" value="1"/>
</dbReference>
<comment type="caution">
    <text evidence="4">The sequence shown here is derived from an EMBL/GenBank/DDBJ whole genome shotgun (WGS) entry which is preliminary data.</text>
</comment>
<dbReference type="Proteomes" id="UP001283361">
    <property type="component" value="Unassembled WGS sequence"/>
</dbReference>
<dbReference type="AlphaFoldDB" id="A0AAE1AZN2"/>
<organism evidence="4 5">
    <name type="scientific">Elysia crispata</name>
    <name type="common">lettuce slug</name>
    <dbReference type="NCBI Taxonomy" id="231223"/>
    <lineage>
        <taxon>Eukaryota</taxon>
        <taxon>Metazoa</taxon>
        <taxon>Spiralia</taxon>
        <taxon>Lophotrochozoa</taxon>
        <taxon>Mollusca</taxon>
        <taxon>Gastropoda</taxon>
        <taxon>Heterobranchia</taxon>
        <taxon>Euthyneura</taxon>
        <taxon>Panpulmonata</taxon>
        <taxon>Sacoglossa</taxon>
        <taxon>Placobranchoidea</taxon>
        <taxon>Plakobranchidae</taxon>
        <taxon>Elysia</taxon>
    </lineage>
</organism>
<keyword evidence="5" id="KW-1185">Reference proteome</keyword>
<dbReference type="Gene3D" id="3.10.100.10">
    <property type="entry name" value="Mannose-Binding Protein A, subunit A"/>
    <property type="match status" value="1"/>
</dbReference>
<dbReference type="InterPro" id="IPR016186">
    <property type="entry name" value="C-type_lectin-like/link_sf"/>
</dbReference>
<dbReference type="CDD" id="cd00037">
    <property type="entry name" value="CLECT"/>
    <property type="match status" value="1"/>
</dbReference>
<evidence type="ECO:0000313" key="5">
    <source>
        <dbReference type="Proteomes" id="UP001283361"/>
    </source>
</evidence>
<dbReference type="InterPro" id="IPR001304">
    <property type="entry name" value="C-type_lectin-like"/>
</dbReference>
<evidence type="ECO:0000259" key="3">
    <source>
        <dbReference type="PROSITE" id="PS50041"/>
    </source>
</evidence>
<dbReference type="SUPFAM" id="SSF56436">
    <property type="entry name" value="C-type lectin-like"/>
    <property type="match status" value="1"/>
</dbReference>
<feature type="domain" description="C-type lectin" evidence="3">
    <location>
        <begin position="182"/>
        <end position="297"/>
    </location>
</feature>
<dbReference type="InterPro" id="IPR016187">
    <property type="entry name" value="CTDL_fold"/>
</dbReference>
<gene>
    <name evidence="4" type="ORF">RRG08_013920</name>
</gene>
<evidence type="ECO:0000256" key="1">
    <source>
        <dbReference type="SAM" id="MobiDB-lite"/>
    </source>
</evidence>
<dbReference type="PANTHER" id="PTHR22801:SF63">
    <property type="entry name" value="C-TYPE LECTIN DOMAIN-CONTAINING PROTEIN"/>
    <property type="match status" value="1"/>
</dbReference>
<dbReference type="SMART" id="SM00034">
    <property type="entry name" value="CLECT"/>
    <property type="match status" value="1"/>
</dbReference>
<reference evidence="4" key="1">
    <citation type="journal article" date="2023" name="G3 (Bethesda)">
        <title>A reference genome for the long-term kleptoplast-retaining sea slug Elysia crispata morphotype clarki.</title>
        <authorList>
            <person name="Eastman K.E."/>
            <person name="Pendleton A.L."/>
            <person name="Shaikh M.A."/>
            <person name="Suttiyut T."/>
            <person name="Ogas R."/>
            <person name="Tomko P."/>
            <person name="Gavelis G."/>
            <person name="Widhalm J.R."/>
            <person name="Wisecaver J.H."/>
        </authorList>
    </citation>
    <scope>NUCLEOTIDE SEQUENCE</scope>
    <source>
        <strain evidence="4">ECLA1</strain>
    </source>
</reference>
<evidence type="ECO:0000313" key="4">
    <source>
        <dbReference type="EMBL" id="KAK3797079.1"/>
    </source>
</evidence>
<feature type="region of interest" description="Disordered" evidence="1">
    <location>
        <begin position="620"/>
        <end position="683"/>
    </location>
</feature>
<sequence length="683" mass="77986">MIKALFQVIGHGDCSDENITHLHIKQTPKKVFVECIGRIISDTSFGTARKIYLEMKSIWKNGDKDSFAITGNIILLHNRKTLKVLQGNAKKMSYLKINRQMKVGFRAFQPKSGSMSIYMIIIFDYFVGMDGSQFLCSTVCKKGKEVLKRKIVQLTYPQGKCDIKRYQFEYPCKYSDYISLTESGACVKVIKLPMSWREASWRCQHHYNGTLIKIINKVLDDDIFDLIQKKRKKNYWIGLTSLKRKQLHLNGFSWFDETELASYFNWFHTRQSQFFPIKQENCVSKNSISGKWFIRDCYPTKLPFICQKVSARNPGPPSLVFNFTPGHKFAYIGYKLVAKCSAFTELGAAVKFRIEDAFNVTDIAHDMDYYGIKFTLEEDGRFTEMDDRCFPRTIATMTFELTTKLLGTNLSCCWGFQNNFTSCSDIKSTELRYLPRRPHLVIHSPYLLSKGEFLTATCTACVGTGGQLVWTLVRQEDQIQWSSQFAITQQVPVVLEVSSNQSEMASFVKGDNITRISWVASEDALCGPYIDSTFKRLVEGDLHGSVLTCLSSNPDKQTVTTADVTARSSVFSVSVYKSHVWNGLSEKKQLTLFFILMWLLPMALGVSLCLGLPLLRKKSNIPGTPTKGPREAFSYRHSNQARLHPEERKQDEGYAKPTFFPPENSSFGLKKTKPKTLTRPLRL</sequence>
<keyword evidence="2" id="KW-0472">Membrane</keyword>
<dbReference type="PROSITE" id="PS50041">
    <property type="entry name" value="C_TYPE_LECTIN_2"/>
    <property type="match status" value="1"/>
</dbReference>
<dbReference type="EMBL" id="JAWDGP010000804">
    <property type="protein sequence ID" value="KAK3797079.1"/>
    <property type="molecule type" value="Genomic_DNA"/>
</dbReference>
<keyword evidence="2" id="KW-0812">Transmembrane</keyword>
<protein>
    <recommendedName>
        <fullName evidence="3">C-type lectin domain-containing protein</fullName>
    </recommendedName>
</protein>
<evidence type="ECO:0000256" key="2">
    <source>
        <dbReference type="SAM" id="Phobius"/>
    </source>
</evidence>
<feature type="compositionally biased region" description="Basic residues" evidence="1">
    <location>
        <begin position="670"/>
        <end position="683"/>
    </location>
</feature>
<feature type="compositionally biased region" description="Basic and acidic residues" evidence="1">
    <location>
        <begin position="643"/>
        <end position="654"/>
    </location>
</feature>
<proteinExistence type="predicted"/>
<dbReference type="InterPro" id="IPR050801">
    <property type="entry name" value="Ca-Dep_Lectins_ImmuneDev"/>
</dbReference>
<name>A0AAE1AZN2_9GAST</name>
<keyword evidence="2" id="KW-1133">Transmembrane helix</keyword>
<feature type="transmembrane region" description="Helical" evidence="2">
    <location>
        <begin position="592"/>
        <end position="615"/>
    </location>
</feature>